<dbReference type="AlphaFoldDB" id="A0A242WAG9"/>
<evidence type="ECO:0000313" key="1">
    <source>
        <dbReference type="EMBL" id="OTW50803.1"/>
    </source>
</evidence>
<dbReference type="RefSeq" id="WP_000664240.1">
    <property type="nucleotide sequence ID" value="NZ_NFCF01000063.1"/>
</dbReference>
<name>A0A242WAG9_BACTU</name>
<organism evidence="1 2">
    <name type="scientific">Bacillus thuringiensis serovar mexicanensis</name>
    <dbReference type="NCBI Taxonomy" id="180868"/>
    <lineage>
        <taxon>Bacteria</taxon>
        <taxon>Bacillati</taxon>
        <taxon>Bacillota</taxon>
        <taxon>Bacilli</taxon>
        <taxon>Bacillales</taxon>
        <taxon>Bacillaceae</taxon>
        <taxon>Bacillus</taxon>
        <taxon>Bacillus cereus group</taxon>
    </lineage>
</organism>
<evidence type="ECO:0000313" key="2">
    <source>
        <dbReference type="Proteomes" id="UP000195152"/>
    </source>
</evidence>
<protein>
    <submittedName>
        <fullName evidence="1">Uncharacterized protein</fullName>
    </submittedName>
</protein>
<sequence length="100" mass="12054">MKEQYFVHVSFLQIGKKEIWELRSLEKRIKKQHNNDEETVEQIVSDAEKKVYTVELDRFKNNNYTSFEMSQNEYNYIQSNNLSLFDSNIILNNESLELNQ</sequence>
<comment type="caution">
    <text evidence="1">The sequence shown here is derived from an EMBL/GenBank/DDBJ whole genome shotgun (WGS) entry which is preliminary data.</text>
</comment>
<proteinExistence type="predicted"/>
<gene>
    <name evidence="1" type="ORF">BK699_09645</name>
</gene>
<reference evidence="1 2" key="1">
    <citation type="submission" date="2016-10" db="EMBL/GenBank/DDBJ databases">
        <title>Comparative genomics of Bacillus thuringiensis reveals a path to pathogens against multiple invertebrate hosts.</title>
        <authorList>
            <person name="Zheng J."/>
            <person name="Gao Q."/>
            <person name="Liu H."/>
            <person name="Peng D."/>
            <person name="Ruan L."/>
            <person name="Sun M."/>
        </authorList>
    </citation>
    <scope>NUCLEOTIDE SEQUENCE [LARGE SCALE GENOMIC DNA]</scope>
    <source>
        <strain evidence="1">BGSC 4AC1</strain>
    </source>
</reference>
<dbReference type="Proteomes" id="UP000195152">
    <property type="component" value="Unassembled WGS sequence"/>
</dbReference>
<dbReference type="EMBL" id="NFCF01000063">
    <property type="protein sequence ID" value="OTW50803.1"/>
    <property type="molecule type" value="Genomic_DNA"/>
</dbReference>
<accession>A0A242WAG9</accession>